<dbReference type="EMBL" id="VWOX01000005">
    <property type="protein sequence ID" value="KAA5543859.1"/>
    <property type="molecule type" value="Genomic_DNA"/>
</dbReference>
<dbReference type="PANTHER" id="PTHR43818">
    <property type="entry name" value="BCDNA.GH03377"/>
    <property type="match status" value="1"/>
</dbReference>
<dbReference type="RefSeq" id="WP_150076611.1">
    <property type="nucleotide sequence ID" value="NZ_VWOX01000005.1"/>
</dbReference>
<proteinExistence type="predicted"/>
<evidence type="ECO:0000259" key="2">
    <source>
        <dbReference type="Pfam" id="PF19051"/>
    </source>
</evidence>
<dbReference type="PROSITE" id="PS51318">
    <property type="entry name" value="TAT"/>
    <property type="match status" value="1"/>
</dbReference>
<feature type="domain" description="Gfo/Idh/MocA-like oxidoreductase bacterial type C-terminal" evidence="2">
    <location>
        <begin position="200"/>
        <end position="259"/>
    </location>
</feature>
<name>A0A5M6DCQ5_9BACT</name>
<dbReference type="PANTHER" id="PTHR43818:SF5">
    <property type="entry name" value="OXIDOREDUCTASE FAMILY PROTEIN"/>
    <property type="match status" value="1"/>
</dbReference>
<dbReference type="InterPro" id="IPR006311">
    <property type="entry name" value="TAT_signal"/>
</dbReference>
<dbReference type="SUPFAM" id="SSF55347">
    <property type="entry name" value="Glyceraldehyde-3-phosphate dehydrogenase-like, C-terminal domain"/>
    <property type="match status" value="1"/>
</dbReference>
<evidence type="ECO:0000259" key="1">
    <source>
        <dbReference type="Pfam" id="PF01408"/>
    </source>
</evidence>
<dbReference type="Gene3D" id="3.30.360.10">
    <property type="entry name" value="Dihydrodipicolinate Reductase, domain 2"/>
    <property type="match status" value="1"/>
</dbReference>
<dbReference type="InterPro" id="IPR036291">
    <property type="entry name" value="NAD(P)-bd_dom_sf"/>
</dbReference>
<dbReference type="Pfam" id="PF19051">
    <property type="entry name" value="GFO_IDH_MocA_C2"/>
    <property type="match status" value="1"/>
</dbReference>
<dbReference type="InterPro" id="IPR043906">
    <property type="entry name" value="Gfo/Idh/MocA_OxRdtase_bact_C"/>
</dbReference>
<dbReference type="SUPFAM" id="SSF51735">
    <property type="entry name" value="NAD(P)-binding Rossmann-fold domains"/>
    <property type="match status" value="1"/>
</dbReference>
<evidence type="ECO:0000313" key="4">
    <source>
        <dbReference type="Proteomes" id="UP000324479"/>
    </source>
</evidence>
<accession>A0A5M6DCQ5</accession>
<dbReference type="Gene3D" id="3.40.50.720">
    <property type="entry name" value="NAD(P)-binding Rossmann-like Domain"/>
    <property type="match status" value="1"/>
</dbReference>
<dbReference type="InterPro" id="IPR000683">
    <property type="entry name" value="Gfo/Idh/MocA-like_OxRdtase_N"/>
</dbReference>
<evidence type="ECO:0000313" key="3">
    <source>
        <dbReference type="EMBL" id="KAA5543859.1"/>
    </source>
</evidence>
<keyword evidence="4" id="KW-1185">Reference proteome</keyword>
<feature type="domain" description="Gfo/Idh/MocA-like oxidoreductase N-terminal" evidence="1">
    <location>
        <begin position="54"/>
        <end position="155"/>
    </location>
</feature>
<reference evidence="3 4" key="1">
    <citation type="submission" date="2019-08" db="EMBL/GenBank/DDBJ databases">
        <authorList>
            <person name="Dhanesh K."/>
            <person name="Kumar G."/>
            <person name="Sasikala C."/>
            <person name="Venkata Ramana C."/>
        </authorList>
    </citation>
    <scope>NUCLEOTIDE SEQUENCE [LARGE SCALE GENOMIC DNA]</scope>
    <source>
        <strain evidence="3 4">JC645</strain>
    </source>
</reference>
<dbReference type="InterPro" id="IPR050463">
    <property type="entry name" value="Gfo/Idh/MocA_oxidrdct_glycsds"/>
</dbReference>
<organism evidence="3 4">
    <name type="scientific">Roseiconus nitratireducens</name>
    <dbReference type="NCBI Taxonomy" id="2605748"/>
    <lineage>
        <taxon>Bacteria</taxon>
        <taxon>Pseudomonadati</taxon>
        <taxon>Planctomycetota</taxon>
        <taxon>Planctomycetia</taxon>
        <taxon>Pirellulales</taxon>
        <taxon>Pirellulaceae</taxon>
        <taxon>Roseiconus</taxon>
    </lineage>
</organism>
<comment type="caution">
    <text evidence="3">The sequence shown here is derived from an EMBL/GenBank/DDBJ whole genome shotgun (WGS) entry which is preliminary data.</text>
</comment>
<dbReference type="AlphaFoldDB" id="A0A5M6DCQ5"/>
<dbReference type="Proteomes" id="UP000324479">
    <property type="component" value="Unassembled WGS sequence"/>
</dbReference>
<gene>
    <name evidence="3" type="ORF">FYK55_11870</name>
</gene>
<sequence length="480" mass="52852">MSQYTRRKFLGTTAAAMAVTSALPGRSLRAANANEEINLGFISCGGRAGGLMGQFSKIDGVNIAGLCDVDEQRLGAAKKRYPKAQGWTDLRELISAPGIDAVVIATCNHWHCLAAIWAMEAGKDVYVEKPLSHSQWEGRQTVAAARKYDRICQLGTQQRSDPMQAEIKEFLHGEKGLGEIKAARVNRYGVRPPIGRRETPLEIDKNVAYDLWLGPAADEPIYREKLHYDWHWDWNTGSGEMGNWGVHVLDDCRNNVFQDQVALPRRVLGGGGRVVFNDAGETPNVHFAYFDTGSIPVVIGLSNLPAQPGGKRSPAHPGPSSGYIAYCEGGHFEGQRGRAAAFDSDGKKIKEFRGNGDVKHQANFIDAVRAHDRSILNAEVEVGNDSTGWCNLANVAFQAGEAFSRDTVHEVKLDQWETLIDEMDQHLAAHDLKLDDQQIKLSPMLQLDSETEQFVGEGSAKANSLLKREYRKGYEVPEIA</sequence>
<dbReference type="GO" id="GO:0000166">
    <property type="term" value="F:nucleotide binding"/>
    <property type="evidence" value="ECO:0007669"/>
    <property type="project" value="InterPro"/>
</dbReference>
<dbReference type="Pfam" id="PF01408">
    <property type="entry name" value="GFO_IDH_MocA"/>
    <property type="match status" value="1"/>
</dbReference>
<protein>
    <submittedName>
        <fullName evidence="3">Gfo/Idh/MocA family oxidoreductase</fullName>
    </submittedName>
</protein>